<feature type="non-terminal residue" evidence="1">
    <location>
        <position position="156"/>
    </location>
</feature>
<protein>
    <submittedName>
        <fullName evidence="1">Uncharacterized protein</fullName>
    </submittedName>
</protein>
<dbReference type="EMBL" id="NBNE01022965">
    <property type="protein sequence ID" value="OWY90432.1"/>
    <property type="molecule type" value="Genomic_DNA"/>
</dbReference>
<organism evidence="1 2">
    <name type="scientific">Phytophthora megakarya</name>
    <dbReference type="NCBI Taxonomy" id="4795"/>
    <lineage>
        <taxon>Eukaryota</taxon>
        <taxon>Sar</taxon>
        <taxon>Stramenopiles</taxon>
        <taxon>Oomycota</taxon>
        <taxon>Peronosporomycetes</taxon>
        <taxon>Peronosporales</taxon>
        <taxon>Peronosporaceae</taxon>
        <taxon>Phytophthora</taxon>
    </lineage>
</organism>
<sequence length="156" mass="18347">MSDGTSSEASYEYESESQHWDFGGYQKTNGGFTFPPAEISIAMEVGIMDMLTVIRPDDVDRAGIRFVERRIRSRCREETIQYSTERWLLFWVYFRRTWLVLFPVNVWNVHEMDLQIVSRTNNPLERFNRELNAAITAPHPRLSAFVGMIEVLSQRY</sequence>
<name>A0A225UBN4_9STRA</name>
<keyword evidence="2" id="KW-1185">Reference proteome</keyword>
<gene>
    <name evidence="1" type="ORF">PHMEG_00041443</name>
</gene>
<dbReference type="AlphaFoldDB" id="A0A225UBN4"/>
<dbReference type="OrthoDB" id="126914at2759"/>
<reference evidence="2" key="1">
    <citation type="submission" date="2017-03" db="EMBL/GenBank/DDBJ databases">
        <title>Phytopthora megakarya and P. palmivora, two closely related causual agents of cacao black pod achieved similar genome size and gene model numbers by different mechanisms.</title>
        <authorList>
            <person name="Ali S."/>
            <person name="Shao J."/>
            <person name="Larry D.J."/>
            <person name="Kronmiller B."/>
            <person name="Shen D."/>
            <person name="Strem M.D."/>
            <person name="Melnick R.L."/>
            <person name="Guiltinan M.J."/>
            <person name="Tyler B.M."/>
            <person name="Meinhardt L.W."/>
            <person name="Bailey B.A."/>
        </authorList>
    </citation>
    <scope>NUCLEOTIDE SEQUENCE [LARGE SCALE GENOMIC DNA]</scope>
    <source>
        <strain evidence="2">zdho120</strain>
    </source>
</reference>
<evidence type="ECO:0000313" key="1">
    <source>
        <dbReference type="EMBL" id="OWY90432.1"/>
    </source>
</evidence>
<evidence type="ECO:0000313" key="2">
    <source>
        <dbReference type="Proteomes" id="UP000198211"/>
    </source>
</evidence>
<accession>A0A225UBN4</accession>
<proteinExistence type="predicted"/>
<dbReference type="Proteomes" id="UP000198211">
    <property type="component" value="Unassembled WGS sequence"/>
</dbReference>
<comment type="caution">
    <text evidence="1">The sequence shown here is derived from an EMBL/GenBank/DDBJ whole genome shotgun (WGS) entry which is preliminary data.</text>
</comment>